<dbReference type="InterPro" id="IPR013482">
    <property type="entry name" value="Molybde_CF_guanTrfase"/>
</dbReference>
<dbReference type="GO" id="GO:0046872">
    <property type="term" value="F:metal ion binding"/>
    <property type="evidence" value="ECO:0007669"/>
    <property type="project" value="UniProtKB-KW"/>
</dbReference>
<comment type="function">
    <text evidence="8">Transfers a GMP moiety from GTP to Mo-molybdopterin (Mo-MPT) cofactor (Moco or molybdenum cofactor) to form Mo-molybdopterin guanine dinucleotide (Mo-MGD) cofactor.</text>
</comment>
<feature type="binding site" evidence="8">
    <location>
        <position position="99"/>
    </location>
    <ligand>
        <name>Mg(2+)</name>
        <dbReference type="ChEBI" id="CHEBI:18420"/>
    </ligand>
</feature>
<keyword evidence="2 8" id="KW-0808">Transferase</keyword>
<name>D3F5S0_CONWI</name>
<comment type="subcellular location">
    <subcellularLocation>
        <location evidence="8">Cytoplasm</location>
    </subcellularLocation>
</comment>
<protein>
    <recommendedName>
        <fullName evidence="8">Probable molybdenum cofactor guanylyltransferase</fullName>
        <shortName evidence="8">MoCo guanylyltransferase</shortName>
        <ecNumber evidence="8">2.7.7.77</ecNumber>
    </recommendedName>
    <alternativeName>
        <fullName evidence="8">GTP:molybdopterin guanylyltransferase</fullName>
    </alternativeName>
    <alternativeName>
        <fullName evidence="8">Mo-MPT guanylyltransferase</fullName>
    </alternativeName>
    <alternativeName>
        <fullName evidence="8">Molybdopterin guanylyltransferase</fullName>
    </alternativeName>
    <alternativeName>
        <fullName evidence="8">Molybdopterin-guanine dinucleotide synthase</fullName>
        <shortName evidence="8">MGD synthase</shortName>
    </alternativeName>
</protein>
<evidence type="ECO:0000313" key="10">
    <source>
        <dbReference type="EMBL" id="ADB52619.1"/>
    </source>
</evidence>
<dbReference type="InterPro" id="IPR029044">
    <property type="entry name" value="Nucleotide-diphossugar_trans"/>
</dbReference>
<dbReference type="GO" id="GO:0005525">
    <property type="term" value="F:GTP binding"/>
    <property type="evidence" value="ECO:0007669"/>
    <property type="project" value="UniProtKB-UniRule"/>
</dbReference>
<organism evidence="10 11">
    <name type="scientific">Conexibacter woesei (strain DSM 14684 / CCUG 47730 / CIP 108061 / JCM 11494 / NBRC 100937 / ID131577)</name>
    <dbReference type="NCBI Taxonomy" id="469383"/>
    <lineage>
        <taxon>Bacteria</taxon>
        <taxon>Bacillati</taxon>
        <taxon>Actinomycetota</taxon>
        <taxon>Thermoleophilia</taxon>
        <taxon>Solirubrobacterales</taxon>
        <taxon>Conexibacteraceae</taxon>
        <taxon>Conexibacter</taxon>
    </lineage>
</organism>
<dbReference type="Pfam" id="PF12804">
    <property type="entry name" value="NTP_transf_3"/>
    <property type="match status" value="1"/>
</dbReference>
<evidence type="ECO:0000256" key="3">
    <source>
        <dbReference type="ARBA" id="ARBA00022723"/>
    </source>
</evidence>
<keyword evidence="6 8" id="KW-0342">GTP-binding</keyword>
<keyword evidence="3 8" id="KW-0479">Metal-binding</keyword>
<dbReference type="KEGG" id="cwo:Cwoe_4204"/>
<dbReference type="GO" id="GO:0006777">
    <property type="term" value="P:Mo-molybdopterin cofactor biosynthetic process"/>
    <property type="evidence" value="ECO:0007669"/>
    <property type="project" value="UniProtKB-KW"/>
</dbReference>
<dbReference type="HOGENOM" id="CLU_055597_2_2_11"/>
<evidence type="ECO:0000256" key="5">
    <source>
        <dbReference type="ARBA" id="ARBA00022842"/>
    </source>
</evidence>
<feature type="binding site" evidence="8">
    <location>
        <begin position="12"/>
        <end position="14"/>
    </location>
    <ligand>
        <name>GTP</name>
        <dbReference type="ChEBI" id="CHEBI:37565"/>
    </ligand>
</feature>
<evidence type="ECO:0000256" key="2">
    <source>
        <dbReference type="ARBA" id="ARBA00022679"/>
    </source>
</evidence>
<keyword evidence="11" id="KW-1185">Reference proteome</keyword>
<dbReference type="STRING" id="469383.Cwoe_4204"/>
<dbReference type="GO" id="GO:0005737">
    <property type="term" value="C:cytoplasm"/>
    <property type="evidence" value="ECO:0007669"/>
    <property type="project" value="UniProtKB-SubCell"/>
</dbReference>
<gene>
    <name evidence="8" type="primary">mobA</name>
    <name evidence="10" type="ordered locus">Cwoe_4204</name>
</gene>
<dbReference type="Proteomes" id="UP000008229">
    <property type="component" value="Chromosome"/>
</dbReference>
<dbReference type="SUPFAM" id="SSF53448">
    <property type="entry name" value="Nucleotide-diphospho-sugar transferases"/>
    <property type="match status" value="1"/>
</dbReference>
<evidence type="ECO:0000256" key="4">
    <source>
        <dbReference type="ARBA" id="ARBA00022741"/>
    </source>
</evidence>
<dbReference type="GO" id="GO:0061603">
    <property type="term" value="F:molybdenum cofactor guanylyltransferase activity"/>
    <property type="evidence" value="ECO:0007669"/>
    <property type="project" value="UniProtKB-EC"/>
</dbReference>
<sequence>MAQPNAPIGVVLAGGAGRRIGGDKAVVELHGRPLLSYPVGILRAALSEVVIVAKPDNELPVLPWVAVWLEPGEPRHPLTGIVHALEQANGRSVLVAAGDLPFLTDPLVRAVATADARGRPAVVPRAGGVLQPLLARYEPSALEPLGAALRVHDGPLGPLTEAVEALGPLVLDAEDQADAFFNVNLPEDLLTATAMMDRRGRGER</sequence>
<dbReference type="EMBL" id="CP001854">
    <property type="protein sequence ID" value="ADB52619.1"/>
    <property type="molecule type" value="Genomic_DNA"/>
</dbReference>
<evidence type="ECO:0000313" key="11">
    <source>
        <dbReference type="Proteomes" id="UP000008229"/>
    </source>
</evidence>
<keyword evidence="4 8" id="KW-0547">Nucleotide-binding</keyword>
<dbReference type="RefSeq" id="WP_012935670.1">
    <property type="nucleotide sequence ID" value="NC_013739.1"/>
</dbReference>
<comment type="caution">
    <text evidence="8">Lacks conserved residue(s) required for the propagation of feature annotation.</text>
</comment>
<evidence type="ECO:0000259" key="9">
    <source>
        <dbReference type="Pfam" id="PF12804"/>
    </source>
</evidence>
<evidence type="ECO:0000256" key="8">
    <source>
        <dbReference type="HAMAP-Rule" id="MF_00316"/>
    </source>
</evidence>
<dbReference type="CDD" id="cd02503">
    <property type="entry name" value="MobA"/>
    <property type="match status" value="1"/>
</dbReference>
<comment type="cofactor">
    <cofactor evidence="8">
        <name>Mg(2+)</name>
        <dbReference type="ChEBI" id="CHEBI:18420"/>
    </cofactor>
</comment>
<keyword evidence="5 8" id="KW-0460">Magnesium</keyword>
<dbReference type="OrthoDB" id="9788394at2"/>
<comment type="similarity">
    <text evidence="8">Belongs to the MobA family.</text>
</comment>
<dbReference type="EC" id="2.7.7.77" evidence="8"/>
<reference evidence="11" key="2">
    <citation type="submission" date="2010-01" db="EMBL/GenBank/DDBJ databases">
        <title>The complete genome of Conexibacter woesei DSM 14684.</title>
        <authorList>
            <consortium name="US DOE Joint Genome Institute (JGI-PGF)"/>
            <person name="Lucas S."/>
            <person name="Copeland A."/>
            <person name="Lapidus A."/>
            <person name="Glavina del Rio T."/>
            <person name="Dalin E."/>
            <person name="Tice H."/>
            <person name="Bruce D."/>
            <person name="Goodwin L."/>
            <person name="Pitluck S."/>
            <person name="Kyrpides N."/>
            <person name="Mavromatis K."/>
            <person name="Ivanova N."/>
            <person name="Mikhailova N."/>
            <person name="Chertkov O."/>
            <person name="Brettin T."/>
            <person name="Detter J.C."/>
            <person name="Han C."/>
            <person name="Larimer F."/>
            <person name="Land M."/>
            <person name="Hauser L."/>
            <person name="Markowitz V."/>
            <person name="Cheng J.-F."/>
            <person name="Hugenholtz P."/>
            <person name="Woyke T."/>
            <person name="Wu D."/>
            <person name="Pukall R."/>
            <person name="Steenblock K."/>
            <person name="Schneider S."/>
            <person name="Klenk H.-P."/>
            <person name="Eisen J.A."/>
        </authorList>
    </citation>
    <scope>NUCLEOTIDE SEQUENCE [LARGE SCALE GENOMIC DNA]</scope>
    <source>
        <strain evidence="11">DSM 14684 / CIP 108061 / JCM 11494 / NBRC 100937 / ID131577</strain>
    </source>
</reference>
<evidence type="ECO:0000256" key="1">
    <source>
        <dbReference type="ARBA" id="ARBA00022490"/>
    </source>
</evidence>
<feature type="domain" description="MobA-like NTP transferase" evidence="9">
    <location>
        <begin position="9"/>
        <end position="145"/>
    </location>
</feature>
<evidence type="ECO:0000256" key="7">
    <source>
        <dbReference type="ARBA" id="ARBA00023150"/>
    </source>
</evidence>
<dbReference type="HAMAP" id="MF_00316">
    <property type="entry name" value="MobA"/>
    <property type="match status" value="1"/>
</dbReference>
<comment type="domain">
    <text evidence="8">The N-terminal domain determines nucleotide recognition and specific binding, while the C-terminal domain determines the specific binding to the target protein.</text>
</comment>
<dbReference type="PANTHER" id="PTHR19136:SF81">
    <property type="entry name" value="MOLYBDENUM COFACTOR GUANYLYLTRANSFERASE"/>
    <property type="match status" value="1"/>
</dbReference>
<feature type="binding site" evidence="8">
    <location>
        <position position="99"/>
    </location>
    <ligand>
        <name>GTP</name>
        <dbReference type="ChEBI" id="CHEBI:37565"/>
    </ligand>
</feature>
<dbReference type="eggNOG" id="COG0746">
    <property type="taxonomic scope" value="Bacteria"/>
</dbReference>
<comment type="catalytic activity">
    <reaction evidence="8">
        <text>Mo-molybdopterin + GTP + H(+) = Mo-molybdopterin guanine dinucleotide + diphosphate</text>
        <dbReference type="Rhea" id="RHEA:34243"/>
        <dbReference type="ChEBI" id="CHEBI:15378"/>
        <dbReference type="ChEBI" id="CHEBI:33019"/>
        <dbReference type="ChEBI" id="CHEBI:37565"/>
        <dbReference type="ChEBI" id="CHEBI:71302"/>
        <dbReference type="ChEBI" id="CHEBI:71310"/>
        <dbReference type="EC" id="2.7.7.77"/>
    </reaction>
</comment>
<evidence type="ECO:0000256" key="6">
    <source>
        <dbReference type="ARBA" id="ARBA00023134"/>
    </source>
</evidence>
<dbReference type="Gene3D" id="3.90.550.10">
    <property type="entry name" value="Spore Coat Polysaccharide Biosynthesis Protein SpsA, Chain A"/>
    <property type="match status" value="1"/>
</dbReference>
<dbReference type="InterPro" id="IPR025877">
    <property type="entry name" value="MobA-like_NTP_Trfase"/>
</dbReference>
<reference evidence="10 11" key="1">
    <citation type="journal article" date="2010" name="Stand. Genomic Sci.">
        <title>Complete genome sequence of Conexibacter woesei type strain (ID131577).</title>
        <authorList>
            <person name="Pukall R."/>
            <person name="Lapidus A."/>
            <person name="Glavina Del Rio T."/>
            <person name="Copeland A."/>
            <person name="Tice H."/>
            <person name="Cheng J.-F."/>
            <person name="Lucas S."/>
            <person name="Chen F."/>
            <person name="Nolan M."/>
            <person name="Bruce D."/>
            <person name="Goodwin L."/>
            <person name="Pitluck S."/>
            <person name="Mavromatis K."/>
            <person name="Ivanova N."/>
            <person name="Ovchinnikova G."/>
            <person name="Pati A."/>
            <person name="Chen A."/>
            <person name="Palaniappan K."/>
            <person name="Land M."/>
            <person name="Hauser L."/>
            <person name="Chang Y.-J."/>
            <person name="Jeffries C.D."/>
            <person name="Chain P."/>
            <person name="Meincke L."/>
            <person name="Sims D."/>
            <person name="Brettin T."/>
            <person name="Detter J.C."/>
            <person name="Rohde M."/>
            <person name="Goeker M."/>
            <person name="Bristow J."/>
            <person name="Eisen J.A."/>
            <person name="Markowitz V."/>
            <person name="Kyrpides N.C."/>
            <person name="Klenk H.-P."/>
            <person name="Hugenholtz P."/>
        </authorList>
    </citation>
    <scope>NUCLEOTIDE SEQUENCE [LARGE SCALE GENOMIC DNA]</scope>
    <source>
        <strain evidence="11">DSM 14684 / CIP 108061 / JCM 11494 / NBRC 100937 / ID131577</strain>
    </source>
</reference>
<dbReference type="AlphaFoldDB" id="D3F5S0"/>
<dbReference type="PANTHER" id="PTHR19136">
    <property type="entry name" value="MOLYBDENUM COFACTOR GUANYLYLTRANSFERASE"/>
    <property type="match status" value="1"/>
</dbReference>
<keyword evidence="7 8" id="KW-0501">Molybdenum cofactor biosynthesis</keyword>
<keyword evidence="1 8" id="KW-0963">Cytoplasm</keyword>
<accession>D3F5S0</accession>
<feature type="binding site" evidence="8">
    <location>
        <position position="24"/>
    </location>
    <ligand>
        <name>GTP</name>
        <dbReference type="ChEBI" id="CHEBI:37565"/>
    </ligand>
</feature>
<proteinExistence type="inferred from homology"/>